<dbReference type="KEGG" id="tva:4775718"/>
<dbReference type="PANTHER" id="PTHR46987">
    <property type="entry name" value="NEUROHYPOPHYSIAL HORMONES, N-TERMINAL DOMAIN CONTAINING PROTEIN"/>
    <property type="match status" value="1"/>
</dbReference>
<dbReference type="eggNOG" id="KOG3525">
    <property type="taxonomic scope" value="Eukaryota"/>
</dbReference>
<organism evidence="1 2">
    <name type="scientific">Trichomonas vaginalis (strain ATCC PRA-98 / G3)</name>
    <dbReference type="NCBI Taxonomy" id="412133"/>
    <lineage>
        <taxon>Eukaryota</taxon>
        <taxon>Metamonada</taxon>
        <taxon>Parabasalia</taxon>
        <taxon>Trichomonadida</taxon>
        <taxon>Trichomonadidae</taxon>
        <taxon>Trichomonas</taxon>
    </lineage>
</organism>
<dbReference type="InParanoid" id="A2DPF5"/>
<dbReference type="EMBL" id="DS113227">
    <property type="protein sequence ID" value="EAY17699.1"/>
    <property type="molecule type" value="Genomic_DNA"/>
</dbReference>
<dbReference type="PANTHER" id="PTHR46987:SF7">
    <property type="entry name" value="TNFR-CYS DOMAIN-CONTAINING PROTEIN"/>
    <property type="match status" value="1"/>
</dbReference>
<dbReference type="Proteomes" id="UP000001542">
    <property type="component" value="Unassembled WGS sequence"/>
</dbReference>
<proteinExistence type="predicted"/>
<protein>
    <recommendedName>
        <fullName evidence="3">TNFR-Cys domain-containing protein</fullName>
    </recommendedName>
</protein>
<dbReference type="STRING" id="5722.A2DPF5"/>
<reference evidence="1" key="2">
    <citation type="journal article" date="2007" name="Science">
        <title>Draft genome sequence of the sexually transmitted pathogen Trichomonas vaginalis.</title>
        <authorList>
            <person name="Carlton J.M."/>
            <person name="Hirt R.P."/>
            <person name="Silva J.C."/>
            <person name="Delcher A.L."/>
            <person name="Schatz M."/>
            <person name="Zhao Q."/>
            <person name="Wortman J.R."/>
            <person name="Bidwell S.L."/>
            <person name="Alsmark U.C.M."/>
            <person name="Besteiro S."/>
            <person name="Sicheritz-Ponten T."/>
            <person name="Noel C.J."/>
            <person name="Dacks J.B."/>
            <person name="Foster P.G."/>
            <person name="Simillion C."/>
            <person name="Van de Peer Y."/>
            <person name="Miranda-Saavedra D."/>
            <person name="Barton G.J."/>
            <person name="Westrop G.D."/>
            <person name="Mueller S."/>
            <person name="Dessi D."/>
            <person name="Fiori P.L."/>
            <person name="Ren Q."/>
            <person name="Paulsen I."/>
            <person name="Zhang H."/>
            <person name="Bastida-Corcuera F.D."/>
            <person name="Simoes-Barbosa A."/>
            <person name="Brown M.T."/>
            <person name="Hayes R.D."/>
            <person name="Mukherjee M."/>
            <person name="Okumura C.Y."/>
            <person name="Schneider R."/>
            <person name="Smith A.J."/>
            <person name="Vanacova S."/>
            <person name="Villalvazo M."/>
            <person name="Haas B.J."/>
            <person name="Pertea M."/>
            <person name="Feldblyum T.V."/>
            <person name="Utterback T.R."/>
            <person name="Shu C.L."/>
            <person name="Osoegawa K."/>
            <person name="de Jong P.J."/>
            <person name="Hrdy I."/>
            <person name="Horvathova L."/>
            <person name="Zubacova Z."/>
            <person name="Dolezal P."/>
            <person name="Malik S.B."/>
            <person name="Logsdon J.M. Jr."/>
            <person name="Henze K."/>
            <person name="Gupta A."/>
            <person name="Wang C.C."/>
            <person name="Dunne R.L."/>
            <person name="Upcroft J.A."/>
            <person name="Upcroft P."/>
            <person name="White O."/>
            <person name="Salzberg S.L."/>
            <person name="Tang P."/>
            <person name="Chiu C.-H."/>
            <person name="Lee Y.-S."/>
            <person name="Embley T.M."/>
            <person name="Coombs G.H."/>
            <person name="Mottram J.C."/>
            <person name="Tachezy J."/>
            <person name="Fraser-Liggett C.M."/>
            <person name="Johnson P.J."/>
        </authorList>
    </citation>
    <scope>NUCLEOTIDE SEQUENCE [LARGE SCALE GENOMIC DNA]</scope>
    <source>
        <strain evidence="1">G3</strain>
    </source>
</reference>
<evidence type="ECO:0008006" key="3">
    <source>
        <dbReference type="Google" id="ProtNLM"/>
    </source>
</evidence>
<accession>A2DPF5</accession>
<dbReference type="AlphaFoldDB" id="A2DPF5"/>
<reference evidence="1" key="1">
    <citation type="submission" date="2006-10" db="EMBL/GenBank/DDBJ databases">
        <authorList>
            <person name="Amadeo P."/>
            <person name="Zhao Q."/>
            <person name="Wortman J."/>
            <person name="Fraser-Liggett C."/>
            <person name="Carlton J."/>
        </authorList>
    </citation>
    <scope>NUCLEOTIDE SEQUENCE</scope>
    <source>
        <strain evidence="1">G3</strain>
    </source>
</reference>
<sequence length="431" mass="46645">MIIGLLFESFSTFDNIPSRSTPSQYSSDQNIMLYAGNYSITCDGAQGGASSNSGMGGRGTKILSTLTLNFRTNITLRVGKKGKDSADDNGGGYYDGGNAFPAFKYSNVAIYAGAGGGSSSIWIKDMPILVAAGGSGGLYHSTGAPGGDFINNFNCTSENCTSTERIKGYTDCPAKFRPSSTRWHAYSGSGGGYQCGNVVDALPIPQPFQYARVSHGGLSFINSSYFREVRIISDNINGNEGDGLITINPINIRGCSSWTNYSYCTRCQEGFYLYNGRCCRRCPRGFYGENSSLTKLQQCKPCNQTCGSCSISPDSCTSCISPYYLMGSTCVLNCGSGNYSNPQRECKQCSQNCSQCDGKAEYCTSCASNNYFVNENHQCALCPFPCSWCKSANQCTKCQKGYYLIGSKCVPHFTKNPEPYNIIGRILRRRG</sequence>
<dbReference type="InterPro" id="IPR051514">
    <property type="entry name" value="R-spondin"/>
</dbReference>
<dbReference type="InterPro" id="IPR006212">
    <property type="entry name" value="Furin_repeat"/>
</dbReference>
<name>A2DPF5_TRIV3</name>
<keyword evidence="2" id="KW-1185">Reference proteome</keyword>
<dbReference type="RefSeq" id="XP_001329834.1">
    <property type="nucleotide sequence ID" value="XM_001329799.1"/>
</dbReference>
<dbReference type="OrthoDB" id="300641at2759"/>
<dbReference type="Gene3D" id="2.10.220.10">
    <property type="entry name" value="Hormone Receptor, Insulin-like Growth Factor Receptor 1, Chain A, domain 2"/>
    <property type="match status" value="3"/>
</dbReference>
<evidence type="ECO:0000313" key="1">
    <source>
        <dbReference type="EMBL" id="EAY17699.1"/>
    </source>
</evidence>
<dbReference type="InterPro" id="IPR009030">
    <property type="entry name" value="Growth_fac_rcpt_cys_sf"/>
</dbReference>
<dbReference type="SMART" id="SM00261">
    <property type="entry name" value="FU"/>
    <property type="match status" value="4"/>
</dbReference>
<evidence type="ECO:0000313" key="2">
    <source>
        <dbReference type="Proteomes" id="UP000001542"/>
    </source>
</evidence>
<dbReference type="VEuPathDB" id="TrichDB:TVAG_170120"/>
<dbReference type="SUPFAM" id="SSF57184">
    <property type="entry name" value="Growth factor receptor domain"/>
    <property type="match status" value="3"/>
</dbReference>
<dbReference type="VEuPathDB" id="TrichDB:TVAGG3_0680800"/>
<gene>
    <name evidence="1" type="ORF">TVAG_170120</name>
</gene>